<keyword evidence="1" id="KW-0472">Membrane</keyword>
<keyword evidence="2" id="KW-0614">Plasmid</keyword>
<dbReference type="KEGG" id="ctae:BGI42_15330"/>
<dbReference type="AlphaFoldDB" id="A0A1D7XP58"/>
<dbReference type="Proteomes" id="UP000094652">
    <property type="component" value="Plasmid pCt3"/>
</dbReference>
<feature type="transmembrane region" description="Helical" evidence="1">
    <location>
        <begin position="31"/>
        <end position="49"/>
    </location>
</feature>
<reference evidence="3" key="1">
    <citation type="submission" date="2016-09" db="EMBL/GenBank/DDBJ databases">
        <title>Genomics of Clostridium taeniosporum, an organism which forms endospores with ribbon-like appendages.</title>
        <authorList>
            <person name="Walker J.R."/>
        </authorList>
    </citation>
    <scope>NUCLEOTIDE SEQUENCE [LARGE SCALE GENOMIC DNA]</scope>
    <source>
        <strain evidence="3">1/k</strain>
        <plasmid evidence="3">Plasmid pct3</plasmid>
    </source>
</reference>
<sequence>MKKRLQVIGYLGLIIFIVTCIFNKIVNFSDMFSAILMIGSFIMFLPMLIEEIKSVRKFDK</sequence>
<feature type="transmembrane region" description="Helical" evidence="1">
    <location>
        <begin position="7"/>
        <end position="25"/>
    </location>
</feature>
<organism evidence="2 3">
    <name type="scientific">Clostridium taeniosporum</name>
    <dbReference type="NCBI Taxonomy" id="394958"/>
    <lineage>
        <taxon>Bacteria</taxon>
        <taxon>Bacillati</taxon>
        <taxon>Bacillota</taxon>
        <taxon>Clostridia</taxon>
        <taxon>Eubacteriales</taxon>
        <taxon>Clostridiaceae</taxon>
        <taxon>Clostridium</taxon>
    </lineage>
</organism>
<evidence type="ECO:0000313" key="3">
    <source>
        <dbReference type="Proteomes" id="UP000094652"/>
    </source>
</evidence>
<proteinExistence type="predicted"/>
<protein>
    <submittedName>
        <fullName evidence="2">Uncharacterized protein</fullName>
    </submittedName>
</protein>
<evidence type="ECO:0000256" key="1">
    <source>
        <dbReference type="SAM" id="Phobius"/>
    </source>
</evidence>
<geneLocation type="plasmid" evidence="3">
    <name>pct3</name>
</geneLocation>
<keyword evidence="1" id="KW-1133">Transmembrane helix</keyword>
<dbReference type="RefSeq" id="WP_069681231.1">
    <property type="nucleotide sequence ID" value="NZ_CP017256.2"/>
</dbReference>
<accession>A0A1D7XP58</accession>
<keyword evidence="3" id="KW-1185">Reference proteome</keyword>
<keyword evidence="1" id="KW-0812">Transmembrane</keyword>
<gene>
    <name evidence="2" type="ORF">BGI42_15330</name>
</gene>
<evidence type="ECO:0000313" key="2">
    <source>
        <dbReference type="EMBL" id="AOR25113.1"/>
    </source>
</evidence>
<name>A0A1D7XP58_9CLOT</name>
<dbReference type="EMBL" id="CP017256">
    <property type="protein sequence ID" value="AOR25113.1"/>
    <property type="molecule type" value="Genomic_DNA"/>
</dbReference>